<dbReference type="InterPro" id="IPR001509">
    <property type="entry name" value="Epimerase_deHydtase"/>
</dbReference>
<dbReference type="InterPro" id="IPR036291">
    <property type="entry name" value="NAD(P)-bd_dom_sf"/>
</dbReference>
<sequence>MVLVTGGTGLVGAHLLLHLIENGENVRAIYRTEKNIQKTKSVFDLYKKADLFEKINWLEADILDIPSLETAFIDIKQVYHCAAFISFEPKDEEILRKTNIEGTANIVNFAIAKEVEKFCYISSIAALGDIAAHETHITEETDWNPEKPHSDYAISKYGAEMEVWRGHQEGLNVIIVNPGVILGPPKMMAIFDEGSSEIYRKVSKGLSFYTLGSTGFISVEDVVKTSYELMKSEIINERFTLISDNIVFKDLLDTVSDVLKVKRPHIHAKPFLMNILWIADGIFSTLFFRKRSITKATAKASYSKNLYSNEKIKTALGTVFTDIHRYIKDSAKL</sequence>
<accession>A0ABP7G4Z1</accession>
<proteinExistence type="predicted"/>
<dbReference type="Proteomes" id="UP001501367">
    <property type="component" value="Unassembled WGS sequence"/>
</dbReference>
<dbReference type="Pfam" id="PF01370">
    <property type="entry name" value="Epimerase"/>
    <property type="match status" value="1"/>
</dbReference>
<keyword evidence="3" id="KW-1185">Reference proteome</keyword>
<dbReference type="InterPro" id="IPR051783">
    <property type="entry name" value="NAD(P)-dependent_oxidoreduct"/>
</dbReference>
<dbReference type="SUPFAM" id="SSF51735">
    <property type="entry name" value="NAD(P)-binding Rossmann-fold domains"/>
    <property type="match status" value="1"/>
</dbReference>
<evidence type="ECO:0000313" key="2">
    <source>
        <dbReference type="EMBL" id="GAA3753594.1"/>
    </source>
</evidence>
<feature type="domain" description="NAD-dependent epimerase/dehydratase" evidence="1">
    <location>
        <begin position="2"/>
        <end position="231"/>
    </location>
</feature>
<dbReference type="PANTHER" id="PTHR48079">
    <property type="entry name" value="PROTEIN YEEZ"/>
    <property type="match status" value="1"/>
</dbReference>
<protein>
    <submittedName>
        <fullName evidence="2">NAD-dependent epimerase/dehydratase family protein</fullName>
    </submittedName>
</protein>
<dbReference type="PANTHER" id="PTHR48079:SF6">
    <property type="entry name" value="NAD(P)-BINDING DOMAIN-CONTAINING PROTEIN-RELATED"/>
    <property type="match status" value="1"/>
</dbReference>
<evidence type="ECO:0000259" key="1">
    <source>
        <dbReference type="Pfam" id="PF01370"/>
    </source>
</evidence>
<organism evidence="2 3">
    <name type="scientific">Flavobacterium ginsengisoli</name>
    <dbReference type="NCBI Taxonomy" id="871694"/>
    <lineage>
        <taxon>Bacteria</taxon>
        <taxon>Pseudomonadati</taxon>
        <taxon>Bacteroidota</taxon>
        <taxon>Flavobacteriia</taxon>
        <taxon>Flavobacteriales</taxon>
        <taxon>Flavobacteriaceae</taxon>
        <taxon>Flavobacterium</taxon>
    </lineage>
</organism>
<comment type="caution">
    <text evidence="2">The sequence shown here is derived from an EMBL/GenBank/DDBJ whole genome shotgun (WGS) entry which is preliminary data.</text>
</comment>
<evidence type="ECO:0000313" key="3">
    <source>
        <dbReference type="Proteomes" id="UP001501367"/>
    </source>
</evidence>
<dbReference type="RefSeq" id="WP_345160490.1">
    <property type="nucleotide sequence ID" value="NZ_BAABDT010000007.1"/>
</dbReference>
<dbReference type="EMBL" id="BAABDT010000007">
    <property type="protein sequence ID" value="GAA3753594.1"/>
    <property type="molecule type" value="Genomic_DNA"/>
</dbReference>
<reference evidence="3" key="1">
    <citation type="journal article" date="2019" name="Int. J. Syst. Evol. Microbiol.">
        <title>The Global Catalogue of Microorganisms (GCM) 10K type strain sequencing project: providing services to taxonomists for standard genome sequencing and annotation.</title>
        <authorList>
            <consortium name="The Broad Institute Genomics Platform"/>
            <consortium name="The Broad Institute Genome Sequencing Center for Infectious Disease"/>
            <person name="Wu L."/>
            <person name="Ma J."/>
        </authorList>
    </citation>
    <scope>NUCLEOTIDE SEQUENCE [LARGE SCALE GENOMIC DNA]</scope>
    <source>
        <strain evidence="3">JCM 17336</strain>
    </source>
</reference>
<name>A0ABP7G4Z1_9FLAO</name>
<gene>
    <name evidence="2" type="ORF">GCM10022422_44410</name>
</gene>
<dbReference type="Gene3D" id="3.40.50.720">
    <property type="entry name" value="NAD(P)-binding Rossmann-like Domain"/>
    <property type="match status" value="1"/>
</dbReference>